<feature type="compositionally biased region" description="Basic and acidic residues" evidence="6">
    <location>
        <begin position="45"/>
        <end position="56"/>
    </location>
</feature>
<evidence type="ECO:0000256" key="5">
    <source>
        <dbReference type="PROSITE-ProRule" id="PRU01023"/>
    </source>
</evidence>
<keyword evidence="1 5" id="KW-0489">Methyltransferase</keyword>
<feature type="binding site" evidence="5">
    <location>
        <begin position="463"/>
        <end position="469"/>
    </location>
    <ligand>
        <name>S-adenosyl-L-methionine</name>
        <dbReference type="ChEBI" id="CHEBI:59789"/>
    </ligand>
</feature>
<feature type="binding site" evidence="5">
    <location>
        <position position="517"/>
    </location>
    <ligand>
        <name>S-adenosyl-L-methionine</name>
        <dbReference type="ChEBI" id="CHEBI:59789"/>
    </ligand>
</feature>
<dbReference type="Proteomes" id="UP001387100">
    <property type="component" value="Unassembled WGS sequence"/>
</dbReference>
<dbReference type="Pfam" id="PF01189">
    <property type="entry name" value="Methyltr_RsmB-F"/>
    <property type="match status" value="1"/>
</dbReference>
<dbReference type="InterPro" id="IPR023267">
    <property type="entry name" value="RCMT"/>
</dbReference>
<feature type="binding site" evidence="5">
    <location>
        <position position="535"/>
    </location>
    <ligand>
        <name>S-adenosyl-L-methionine</name>
        <dbReference type="ChEBI" id="CHEBI:59789"/>
    </ligand>
</feature>
<evidence type="ECO:0000256" key="2">
    <source>
        <dbReference type="ARBA" id="ARBA00022679"/>
    </source>
</evidence>
<dbReference type="PROSITE" id="PS51686">
    <property type="entry name" value="SAM_MT_RSMB_NOP"/>
    <property type="match status" value="1"/>
</dbReference>
<dbReference type="SUPFAM" id="SSF53335">
    <property type="entry name" value="S-adenosyl-L-methionine-dependent methyltransferases"/>
    <property type="match status" value="1"/>
</dbReference>
<evidence type="ECO:0000259" key="7">
    <source>
        <dbReference type="PROSITE" id="PS51686"/>
    </source>
</evidence>
<dbReference type="InterPro" id="IPR006027">
    <property type="entry name" value="NusB_RsmB_TIM44"/>
</dbReference>
<organism evidence="8 9">
    <name type="scientific">Pseudokineococcus basanitobsidens</name>
    <dbReference type="NCBI Taxonomy" id="1926649"/>
    <lineage>
        <taxon>Bacteria</taxon>
        <taxon>Bacillati</taxon>
        <taxon>Actinomycetota</taxon>
        <taxon>Actinomycetes</taxon>
        <taxon>Kineosporiales</taxon>
        <taxon>Kineosporiaceae</taxon>
        <taxon>Pseudokineococcus</taxon>
    </lineage>
</organism>
<feature type="active site" description="Nucleophile" evidence="5">
    <location>
        <position position="588"/>
    </location>
</feature>
<keyword evidence="9" id="KW-1185">Reference proteome</keyword>
<dbReference type="Pfam" id="PF01029">
    <property type="entry name" value="NusB"/>
    <property type="match status" value="1"/>
</dbReference>
<dbReference type="InterPro" id="IPR049560">
    <property type="entry name" value="MeTrfase_RsmB-F_NOP2_cat"/>
</dbReference>
<evidence type="ECO:0000256" key="4">
    <source>
        <dbReference type="ARBA" id="ARBA00022884"/>
    </source>
</evidence>
<feature type="domain" description="SAM-dependent MTase RsmB/NOP-type" evidence="7">
    <location>
        <begin position="370"/>
        <end position="668"/>
    </location>
</feature>
<feature type="compositionally biased region" description="Low complexity" evidence="6">
    <location>
        <begin position="59"/>
        <end position="68"/>
    </location>
</feature>
<feature type="compositionally biased region" description="Low complexity" evidence="6">
    <location>
        <begin position="134"/>
        <end position="148"/>
    </location>
</feature>
<accession>A0ABU8RI20</accession>
<dbReference type="PRINTS" id="PR02008">
    <property type="entry name" value="RCMTFAMILY"/>
</dbReference>
<dbReference type="InterPro" id="IPR001678">
    <property type="entry name" value="MeTrfase_RsmB-F_NOP2_dom"/>
</dbReference>
<evidence type="ECO:0000256" key="1">
    <source>
        <dbReference type="ARBA" id="ARBA00022603"/>
    </source>
</evidence>
<keyword evidence="3 5" id="KW-0949">S-adenosyl-L-methionine</keyword>
<feature type="compositionally biased region" description="Gly residues" evidence="6">
    <location>
        <begin position="149"/>
        <end position="162"/>
    </location>
</feature>
<comment type="caution">
    <text evidence="8">The sequence shown here is derived from an EMBL/GenBank/DDBJ whole genome shotgun (WGS) entry which is preliminary data.</text>
</comment>
<dbReference type="Gene3D" id="3.40.50.150">
    <property type="entry name" value="Vaccinia Virus protein VP39"/>
    <property type="match status" value="1"/>
</dbReference>
<comment type="similarity">
    <text evidence="5">Belongs to the class I-like SAM-binding methyltransferase superfamily. RsmB/NOP family.</text>
</comment>
<feature type="compositionally biased region" description="Low complexity" evidence="6">
    <location>
        <begin position="163"/>
        <end position="173"/>
    </location>
</feature>
<feature type="compositionally biased region" description="Gly residues" evidence="6">
    <location>
        <begin position="101"/>
        <end position="113"/>
    </location>
</feature>
<feature type="compositionally biased region" description="Basic and acidic residues" evidence="6">
    <location>
        <begin position="124"/>
        <end position="133"/>
    </location>
</feature>
<proteinExistence type="inferred from homology"/>
<dbReference type="SUPFAM" id="SSF48013">
    <property type="entry name" value="NusB-like"/>
    <property type="match status" value="1"/>
</dbReference>
<dbReference type="PANTHER" id="PTHR22807">
    <property type="entry name" value="NOP2 YEAST -RELATED NOL1/NOP2/FMU SUN DOMAIN-CONTAINING"/>
    <property type="match status" value="1"/>
</dbReference>
<feature type="region of interest" description="Disordered" evidence="6">
    <location>
        <begin position="622"/>
        <end position="648"/>
    </location>
</feature>
<sequence length="669" mass="67366">MSDEGAGDGPQDRGDRGGQRRPGVRGGAGRGPGRHGAGRPPAAGRRADPADGDGHRGASGRPRSSGRPGADGGPGAASGGPRSSGGSGASGGPGHARRPGAEGGRGGAAGRGSGAPRRGPSSTDPRRPDRGADRAAPPARPDGSSRTGSTGGAGSEGTGAGAGAPAPRSGPARQRWSTAKPSQRSRGGGPAREVALDVLTAVREDDAYANLVLPGLLRRARLDARDAALATELAYGTLRGRGLYDAVLATCSGRPLAQVDPPLLDALRLGVHQLLATRVPAHAAVSQTVGLVRTRIGAGPGGFANAVLRRVAERDRDAWLAEVAPEEGGPDGGDTTERLAVAHSHPAWVVRALREALVAHGRDVGELEALLRADNAAPEVVLAARPGLATPDELVAQARDVVLRSTPGAWSPVAVRLDEGDPGALPAVREGRARVQDEGSQLAALALAAAPLEGRDERWLDLAAGPGGKAALLAAVGAGRGASLVAVEVSEHRARLVEQAVAAVAPGGTAVEVRTADGREVGDDEPGAYDRVLVDAPCTGLGALRRRPEARWRRQPSDLAGLGPLQRGLLDSALAAVRVGGVVAYVTCSPHPAETLAVVGDAVRRRCGTVELLDAPAALDAAAGSPVPGTASGGPDATGPEGTRGRTAQLWPHAHGTDAMFVALLRRVS</sequence>
<evidence type="ECO:0000256" key="3">
    <source>
        <dbReference type="ARBA" id="ARBA00022691"/>
    </source>
</evidence>
<feature type="compositionally biased region" description="Gly residues" evidence="6">
    <location>
        <begin position="69"/>
        <end position="94"/>
    </location>
</feature>
<dbReference type="Gene3D" id="1.10.940.10">
    <property type="entry name" value="NusB-like"/>
    <property type="match status" value="1"/>
</dbReference>
<dbReference type="InterPro" id="IPR035926">
    <property type="entry name" value="NusB-like_sf"/>
</dbReference>
<evidence type="ECO:0000313" key="8">
    <source>
        <dbReference type="EMBL" id="MEJ5944709.1"/>
    </source>
</evidence>
<feature type="region of interest" description="Disordered" evidence="6">
    <location>
        <begin position="1"/>
        <end position="191"/>
    </location>
</feature>
<feature type="compositionally biased region" description="Polar residues" evidence="6">
    <location>
        <begin position="175"/>
        <end position="185"/>
    </location>
</feature>
<keyword evidence="4 5" id="KW-0694">RNA-binding</keyword>
<keyword evidence="2 5" id="KW-0808">Transferase</keyword>
<gene>
    <name evidence="8" type="ORF">WDZ17_05305</name>
</gene>
<dbReference type="EMBL" id="JBBIAA010000003">
    <property type="protein sequence ID" value="MEJ5944709.1"/>
    <property type="molecule type" value="Genomic_DNA"/>
</dbReference>
<feature type="binding site" evidence="5">
    <location>
        <position position="488"/>
    </location>
    <ligand>
        <name>S-adenosyl-L-methionine</name>
        <dbReference type="ChEBI" id="CHEBI:59789"/>
    </ligand>
</feature>
<evidence type="ECO:0000256" key="6">
    <source>
        <dbReference type="SAM" id="MobiDB-lite"/>
    </source>
</evidence>
<evidence type="ECO:0000313" key="9">
    <source>
        <dbReference type="Proteomes" id="UP001387100"/>
    </source>
</evidence>
<reference evidence="8 9" key="1">
    <citation type="journal article" date="2017" name="Int. J. Syst. Evol. Microbiol.">
        <title>Pseudokineococcus basanitobsidens sp. nov., isolated from volcanic rock.</title>
        <authorList>
            <person name="Lee D.W."/>
            <person name="Park M.Y."/>
            <person name="Kim J.J."/>
            <person name="Kim B.S."/>
        </authorList>
    </citation>
    <scope>NUCLEOTIDE SEQUENCE [LARGE SCALE GENOMIC DNA]</scope>
    <source>
        <strain evidence="8 9">DSM 103726</strain>
    </source>
</reference>
<dbReference type="PANTHER" id="PTHR22807:SF53">
    <property type="entry name" value="RIBOSOMAL RNA SMALL SUBUNIT METHYLTRANSFERASE B-RELATED"/>
    <property type="match status" value="1"/>
</dbReference>
<dbReference type="InterPro" id="IPR029063">
    <property type="entry name" value="SAM-dependent_MTases_sf"/>
</dbReference>
<protein>
    <submittedName>
        <fullName evidence="8">Transcription antitermination factor NusB</fullName>
    </submittedName>
</protein>
<dbReference type="CDD" id="cd02440">
    <property type="entry name" value="AdoMet_MTases"/>
    <property type="match status" value="1"/>
</dbReference>
<name>A0ABU8RI20_9ACTN</name>